<keyword evidence="3" id="KW-1185">Reference proteome</keyword>
<feature type="coiled-coil region" evidence="1">
    <location>
        <begin position="25"/>
        <end position="85"/>
    </location>
</feature>
<dbReference type="InterPro" id="IPR005024">
    <property type="entry name" value="Snf7_fam"/>
</dbReference>
<dbReference type="EMBL" id="JMKJ01000576">
    <property type="protein sequence ID" value="KGG50525.1"/>
    <property type="molecule type" value="Genomic_DNA"/>
</dbReference>
<evidence type="ECO:0000313" key="3">
    <source>
        <dbReference type="Proteomes" id="UP000029725"/>
    </source>
</evidence>
<gene>
    <name evidence="2" type="ORF">DI09_67p130</name>
</gene>
<dbReference type="HOGENOM" id="CLU_1982111_0_0_1"/>
<dbReference type="Gene3D" id="1.10.287.1060">
    <property type="entry name" value="ESAT-6-like"/>
    <property type="match status" value="1"/>
</dbReference>
<dbReference type="Proteomes" id="UP000029725">
    <property type="component" value="Unassembled WGS sequence"/>
</dbReference>
<sequence length="126" mass="14181">MQRLFGSGRKKVSIEETTRALDSTIENLDGRSNSIRAKIAQIEQDLHKQVKAIDSFASATARNRALQLLKQKKIYEEQLVNIEERQIDAESSLAVVSTMKLASKDLKRQLEEIDSTKLAVSQVPNQ</sequence>
<comment type="caution">
    <text evidence="2">The sequence shown here is derived from an EMBL/GenBank/DDBJ whole genome shotgun (WGS) entry which is preliminary data.</text>
</comment>
<dbReference type="GeneID" id="25260582"/>
<reference evidence="2 3" key="1">
    <citation type="submission" date="2014-04" db="EMBL/GenBank/DDBJ databases">
        <title>A new species of microsporidia sheds light on the evolution of extreme parasitism.</title>
        <authorList>
            <person name="Haag K.L."/>
            <person name="James T.Y."/>
            <person name="Larsson R."/>
            <person name="Schaer T.M."/>
            <person name="Refardt D."/>
            <person name="Pombert J.-F."/>
            <person name="Ebert D."/>
        </authorList>
    </citation>
    <scope>NUCLEOTIDE SEQUENCE [LARGE SCALE GENOMIC DNA]</scope>
    <source>
        <strain evidence="2 3">UGP3</strain>
        <tissue evidence="2">Spores</tissue>
    </source>
</reference>
<keyword evidence="1" id="KW-0175">Coiled coil</keyword>
<accession>A0A098VNI9</accession>
<evidence type="ECO:0000256" key="1">
    <source>
        <dbReference type="SAM" id="Coils"/>
    </source>
</evidence>
<evidence type="ECO:0000313" key="2">
    <source>
        <dbReference type="EMBL" id="KGG50525.1"/>
    </source>
</evidence>
<protein>
    <submittedName>
        <fullName evidence="2">Uncharacterized protein</fullName>
    </submittedName>
</protein>
<proteinExistence type="predicted"/>
<dbReference type="RefSeq" id="XP_013236952.1">
    <property type="nucleotide sequence ID" value="XM_013381498.1"/>
</dbReference>
<name>A0A098VNI9_9MICR</name>
<organism evidence="2 3">
    <name type="scientific">Mitosporidium daphniae</name>
    <dbReference type="NCBI Taxonomy" id="1485682"/>
    <lineage>
        <taxon>Eukaryota</taxon>
        <taxon>Fungi</taxon>
        <taxon>Fungi incertae sedis</taxon>
        <taxon>Microsporidia</taxon>
        <taxon>Mitosporidium</taxon>
    </lineage>
</organism>
<dbReference type="AlphaFoldDB" id="A0A098VNI9"/>
<dbReference type="OrthoDB" id="3973241at2759"/>
<dbReference type="VEuPathDB" id="MicrosporidiaDB:DI09_67p130"/>
<dbReference type="Pfam" id="PF03357">
    <property type="entry name" value="Snf7"/>
    <property type="match status" value="1"/>
</dbReference>
<dbReference type="GO" id="GO:0007034">
    <property type="term" value="P:vacuolar transport"/>
    <property type="evidence" value="ECO:0007669"/>
    <property type="project" value="InterPro"/>
</dbReference>